<feature type="transmembrane region" description="Helical" evidence="1">
    <location>
        <begin position="126"/>
        <end position="148"/>
    </location>
</feature>
<dbReference type="SUPFAM" id="SSF141571">
    <property type="entry name" value="Pentapeptide repeat-like"/>
    <property type="match status" value="1"/>
</dbReference>
<dbReference type="RefSeq" id="WP_190571682.1">
    <property type="nucleotide sequence ID" value="NZ_JACJQL010000076.1"/>
</dbReference>
<gene>
    <name evidence="2" type="ORF">H6G14_27960</name>
</gene>
<sequence>MDRDNFNFCHQNLQNRSFKAMQLHDANFSGADVRGCDFSHAQLQRANFVKAKFGQSSRIFMSLRITAFIVLCLTFVAVSEMAFGVIGNTPEIPAWSYTKALVVSLAISGLGASFRRVFTQESSLENLITTISGVSSAALIGCYYGGVLQNKNPQFAAISAIISSIVVAILCFVSKNDLMRVIVAVAGFVCNYGLAFLISSVAFAYLSTQNYLIGSIWGILTVILLTVTMRSLKLAIQEITANGITNFRGANLENARFDSDMDHKKVDFTAANIHKINS</sequence>
<feature type="transmembrane region" description="Helical" evidence="1">
    <location>
        <begin position="211"/>
        <end position="229"/>
    </location>
</feature>
<dbReference type="InterPro" id="IPR001646">
    <property type="entry name" value="5peptide_repeat"/>
</dbReference>
<keyword evidence="1" id="KW-0472">Membrane</keyword>
<keyword evidence="3" id="KW-1185">Reference proteome</keyword>
<accession>A0ABR8BLT5</accession>
<dbReference type="EMBL" id="JACJQL010000076">
    <property type="protein sequence ID" value="MBD2255062.1"/>
    <property type="molecule type" value="Genomic_DNA"/>
</dbReference>
<feature type="transmembrane region" description="Helical" evidence="1">
    <location>
        <begin position="65"/>
        <end position="86"/>
    </location>
</feature>
<name>A0ABR8BLT5_9NOSO</name>
<protein>
    <submittedName>
        <fullName evidence="2">Pentapeptide repeat-containing protein</fullName>
    </submittedName>
</protein>
<feature type="transmembrane region" description="Helical" evidence="1">
    <location>
        <begin position="181"/>
        <end position="205"/>
    </location>
</feature>
<keyword evidence="1" id="KW-1133">Transmembrane helix</keyword>
<dbReference type="PANTHER" id="PTHR14136:SF17">
    <property type="entry name" value="BTB_POZ DOMAIN-CONTAINING PROTEIN KCTD9"/>
    <property type="match status" value="1"/>
</dbReference>
<dbReference type="InterPro" id="IPR051082">
    <property type="entry name" value="Pentapeptide-BTB/POZ_domain"/>
</dbReference>
<dbReference type="Gene3D" id="2.160.20.80">
    <property type="entry name" value="E3 ubiquitin-protein ligase SopA"/>
    <property type="match status" value="1"/>
</dbReference>
<comment type="caution">
    <text evidence="2">The sequence shown here is derived from an EMBL/GenBank/DDBJ whole genome shotgun (WGS) entry which is preliminary data.</text>
</comment>
<organism evidence="2 3">
    <name type="scientific">Nostoc parmelioides FACHB-3921</name>
    <dbReference type="NCBI Taxonomy" id="2692909"/>
    <lineage>
        <taxon>Bacteria</taxon>
        <taxon>Bacillati</taxon>
        <taxon>Cyanobacteriota</taxon>
        <taxon>Cyanophyceae</taxon>
        <taxon>Nostocales</taxon>
        <taxon>Nostocaceae</taxon>
        <taxon>Nostoc</taxon>
    </lineage>
</organism>
<feature type="transmembrane region" description="Helical" evidence="1">
    <location>
        <begin position="92"/>
        <end position="114"/>
    </location>
</feature>
<reference evidence="2 3" key="1">
    <citation type="journal article" date="2020" name="ISME J.">
        <title>Comparative genomics reveals insights into cyanobacterial evolution and habitat adaptation.</title>
        <authorList>
            <person name="Chen M.Y."/>
            <person name="Teng W.K."/>
            <person name="Zhao L."/>
            <person name="Hu C.X."/>
            <person name="Zhou Y.K."/>
            <person name="Han B.P."/>
            <person name="Song L.R."/>
            <person name="Shu W.S."/>
        </authorList>
    </citation>
    <scope>NUCLEOTIDE SEQUENCE [LARGE SCALE GENOMIC DNA]</scope>
    <source>
        <strain evidence="2 3">FACHB-3921</strain>
    </source>
</reference>
<evidence type="ECO:0000313" key="2">
    <source>
        <dbReference type="EMBL" id="MBD2255062.1"/>
    </source>
</evidence>
<evidence type="ECO:0000313" key="3">
    <source>
        <dbReference type="Proteomes" id="UP000621307"/>
    </source>
</evidence>
<keyword evidence="1" id="KW-0812">Transmembrane</keyword>
<evidence type="ECO:0000256" key="1">
    <source>
        <dbReference type="SAM" id="Phobius"/>
    </source>
</evidence>
<dbReference type="PANTHER" id="PTHR14136">
    <property type="entry name" value="BTB_POZ DOMAIN-CONTAINING PROTEIN KCTD9"/>
    <property type="match status" value="1"/>
</dbReference>
<feature type="transmembrane region" description="Helical" evidence="1">
    <location>
        <begin position="154"/>
        <end position="174"/>
    </location>
</feature>
<dbReference type="Pfam" id="PF00805">
    <property type="entry name" value="Pentapeptide"/>
    <property type="match status" value="1"/>
</dbReference>
<proteinExistence type="predicted"/>
<dbReference type="Proteomes" id="UP000621307">
    <property type="component" value="Unassembled WGS sequence"/>
</dbReference>